<evidence type="ECO:0000256" key="10">
    <source>
        <dbReference type="SAM" id="MobiDB-lite"/>
    </source>
</evidence>
<dbReference type="PROSITE" id="PS50102">
    <property type="entry name" value="RRM"/>
    <property type="match status" value="1"/>
</dbReference>
<evidence type="ECO:0000256" key="2">
    <source>
        <dbReference type="ARBA" id="ARBA00006301"/>
    </source>
</evidence>
<evidence type="ECO:0000259" key="11">
    <source>
        <dbReference type="PROSITE" id="PS50102"/>
    </source>
</evidence>
<feature type="compositionally biased region" description="Basic and acidic residues" evidence="10">
    <location>
        <begin position="1"/>
        <end position="45"/>
    </location>
</feature>
<feature type="region of interest" description="Disordered" evidence="10">
    <location>
        <begin position="1"/>
        <end position="97"/>
    </location>
</feature>
<organism evidence="12">
    <name type="scientific">Eutreptiella gymnastica</name>
    <dbReference type="NCBI Taxonomy" id="73025"/>
    <lineage>
        <taxon>Eukaryota</taxon>
        <taxon>Discoba</taxon>
        <taxon>Euglenozoa</taxon>
        <taxon>Euglenida</taxon>
        <taxon>Spirocuta</taxon>
        <taxon>Euglenophyceae</taxon>
        <taxon>Eutreptiales</taxon>
        <taxon>Eutreptiaceae</taxon>
        <taxon>Eutreptiella</taxon>
    </lineage>
</organism>
<evidence type="ECO:0000313" key="12">
    <source>
        <dbReference type="EMBL" id="CAD9001860.1"/>
    </source>
</evidence>
<dbReference type="SUPFAM" id="SSF53335">
    <property type="entry name" value="S-adenosyl-L-methionine-dependent methyltransferases"/>
    <property type="match status" value="1"/>
</dbReference>
<dbReference type="GO" id="GO:0006364">
    <property type="term" value="P:rRNA processing"/>
    <property type="evidence" value="ECO:0007669"/>
    <property type="project" value="UniProtKB-UniRule"/>
</dbReference>
<feature type="compositionally biased region" description="Basic residues" evidence="10">
    <location>
        <begin position="46"/>
        <end position="56"/>
    </location>
</feature>
<dbReference type="Pfam" id="PF05148">
    <property type="entry name" value="Methyltransf_8"/>
    <property type="match status" value="1"/>
</dbReference>
<dbReference type="GO" id="GO:0003723">
    <property type="term" value="F:RNA binding"/>
    <property type="evidence" value="ECO:0007669"/>
    <property type="project" value="UniProtKB-UniRule"/>
</dbReference>
<dbReference type="InterPro" id="IPR042036">
    <property type="entry name" value="RRP8_N"/>
</dbReference>
<evidence type="ECO:0000256" key="8">
    <source>
        <dbReference type="PROSITE-ProRule" id="PRU00176"/>
    </source>
</evidence>
<evidence type="ECO:0000256" key="1">
    <source>
        <dbReference type="ARBA" id="ARBA00004604"/>
    </source>
</evidence>
<comment type="subcellular location">
    <subcellularLocation>
        <location evidence="1 9">Nucleus</location>
        <location evidence="1 9">Nucleolus</location>
    </subcellularLocation>
</comment>
<keyword evidence="3 9" id="KW-0698">rRNA processing</keyword>
<dbReference type="Gene3D" id="3.30.70.330">
    <property type="match status" value="1"/>
</dbReference>
<reference evidence="12" key="1">
    <citation type="submission" date="2021-01" db="EMBL/GenBank/DDBJ databases">
        <authorList>
            <person name="Corre E."/>
            <person name="Pelletier E."/>
            <person name="Niang G."/>
            <person name="Scheremetjew M."/>
            <person name="Finn R."/>
            <person name="Kale V."/>
            <person name="Holt S."/>
            <person name="Cochrane G."/>
            <person name="Meng A."/>
            <person name="Brown T."/>
            <person name="Cohen L."/>
        </authorList>
    </citation>
    <scope>NUCLEOTIDE SEQUENCE</scope>
    <source>
        <strain evidence="12">NIES-381</strain>
    </source>
</reference>
<comment type="similarity">
    <text evidence="2 9">Belongs to the methyltransferase superfamily. RRP8 family.</text>
</comment>
<evidence type="ECO:0000256" key="4">
    <source>
        <dbReference type="ARBA" id="ARBA00022603"/>
    </source>
</evidence>
<dbReference type="InterPro" id="IPR029063">
    <property type="entry name" value="SAM-dependent_MTases_sf"/>
</dbReference>
<name>A0A7S1N7E0_9EUGL</name>
<evidence type="ECO:0000256" key="3">
    <source>
        <dbReference type="ARBA" id="ARBA00022552"/>
    </source>
</evidence>
<dbReference type="CDD" id="cd00590">
    <property type="entry name" value="RRM_SF"/>
    <property type="match status" value="1"/>
</dbReference>
<protein>
    <recommendedName>
        <fullName evidence="9">Ribosomal RNA-processing protein 8</fullName>
        <ecNumber evidence="9">2.1.1.-</ecNumber>
    </recommendedName>
</protein>
<keyword evidence="4 9" id="KW-0489">Methyltransferase</keyword>
<gene>
    <name evidence="12" type="ORF">EGYM00392_LOCUS12941</name>
</gene>
<dbReference type="AlphaFoldDB" id="A0A7S1N7E0"/>
<feature type="compositionally biased region" description="Polar residues" evidence="10">
    <location>
        <begin position="71"/>
        <end position="87"/>
    </location>
</feature>
<evidence type="ECO:0000256" key="6">
    <source>
        <dbReference type="ARBA" id="ARBA00022691"/>
    </source>
</evidence>
<evidence type="ECO:0000256" key="5">
    <source>
        <dbReference type="ARBA" id="ARBA00022679"/>
    </source>
</evidence>
<comment type="function">
    <text evidence="9">Probable methyltransferase required to silence rDNA.</text>
</comment>
<evidence type="ECO:0000256" key="7">
    <source>
        <dbReference type="ARBA" id="ARBA00023242"/>
    </source>
</evidence>
<dbReference type="GO" id="GO:0008168">
    <property type="term" value="F:methyltransferase activity"/>
    <property type="evidence" value="ECO:0007669"/>
    <property type="project" value="UniProtKB-KW"/>
</dbReference>
<dbReference type="InterPro" id="IPR012677">
    <property type="entry name" value="Nucleotide-bd_a/b_plait_sf"/>
</dbReference>
<keyword evidence="7 9" id="KW-0539">Nucleus</keyword>
<dbReference type="EMBL" id="HBGA01035559">
    <property type="protein sequence ID" value="CAD9001860.1"/>
    <property type="molecule type" value="Transcribed_RNA"/>
</dbReference>
<dbReference type="InterPro" id="IPR000504">
    <property type="entry name" value="RRM_dom"/>
</dbReference>
<dbReference type="SMART" id="SM00360">
    <property type="entry name" value="RRM"/>
    <property type="match status" value="1"/>
</dbReference>
<dbReference type="Gene3D" id="1.10.10.2150">
    <property type="entry name" value="Ribosomal RNA-processing protein 8, N-terminal domain"/>
    <property type="match status" value="1"/>
</dbReference>
<accession>A0A7S1N7E0</accession>
<dbReference type="InterPro" id="IPR007823">
    <property type="entry name" value="RRP8"/>
</dbReference>
<dbReference type="GO" id="GO:0032259">
    <property type="term" value="P:methylation"/>
    <property type="evidence" value="ECO:0007669"/>
    <property type="project" value="UniProtKB-KW"/>
</dbReference>
<keyword evidence="8" id="KW-0694">RNA-binding</keyword>
<dbReference type="GO" id="GO:0005730">
    <property type="term" value="C:nucleolus"/>
    <property type="evidence" value="ECO:0007669"/>
    <property type="project" value="UniProtKB-SubCell"/>
</dbReference>
<dbReference type="Gene3D" id="3.40.50.150">
    <property type="entry name" value="Vaccinia Virus protein VP39"/>
    <property type="match status" value="1"/>
</dbReference>
<evidence type="ECO:0000256" key="9">
    <source>
        <dbReference type="RuleBase" id="RU365074"/>
    </source>
</evidence>
<dbReference type="PANTHER" id="PTHR12787">
    <property type="entry name" value="RIBOSOMAL RNA-PROCESSING PROTEIN 8"/>
    <property type="match status" value="1"/>
</dbReference>
<feature type="domain" description="RRM" evidence="11">
    <location>
        <begin position="103"/>
        <end position="183"/>
    </location>
</feature>
<dbReference type="Pfam" id="PF00076">
    <property type="entry name" value="RRM_1"/>
    <property type="match status" value="1"/>
</dbReference>
<feature type="compositionally biased region" description="Basic and acidic residues" evidence="10">
    <location>
        <begin position="57"/>
        <end position="70"/>
    </location>
</feature>
<feature type="compositionally biased region" description="Basic and acidic residues" evidence="10">
    <location>
        <begin position="266"/>
        <end position="275"/>
    </location>
</feature>
<feature type="region of interest" description="Disordered" evidence="10">
    <location>
        <begin position="232"/>
        <end position="275"/>
    </location>
</feature>
<dbReference type="SUPFAM" id="SSF54928">
    <property type="entry name" value="RNA-binding domain, RBD"/>
    <property type="match status" value="1"/>
</dbReference>
<proteinExistence type="inferred from homology"/>
<keyword evidence="5 9" id="KW-0808">Transferase</keyword>
<sequence length="529" mass="60618">MTDEQRAKQEKKELLKEGVKREHMKSQRLQKEVAKIRAWKEPKKFDNKKKLKRMRHKENQQAKRNLEKYKQQSNTGKPSGDHATSLNKKFERPQSEPKVVASNVVWVGGLERELKSGEVRKWFEEKCGAVKKVFVMRPDPQATTTYAFVHFEDDKSAQKALGLAGKHFSETHTTRLKIHLSTGKDSIKKAGASDGPEKPLKQAVLEAVPATGSSGNTEQEELEQELRDIKARKAAKKRKKGASEEGDPQTHPPAQLKTKAAKSKWPGHEEQSVDSKKYMANLEGGTFRMLNEMFCTSNSADAKKFFEVSPDMFETYHSGYRHQVEKWPVNPLDVIISDLKRWKKGYPAQEKGKEKHYADTTAADGDEETDGKGIPRYWQVCDLGCGEAKLALELSKNKVLSYDLVAVNDRVTVADIAHTPAESFSCEVAVMCLAMLGTNYLDYIREAHRILTHRGLLKVAELASRILSPELFVNLMKIMGFWCLRMERINDIFWLFDFQKRNDPVHEWKKRVERMNLAEILQPFKYKKR</sequence>
<dbReference type="PANTHER" id="PTHR12787:SF0">
    <property type="entry name" value="RIBOSOMAL RNA-PROCESSING PROTEIN 8"/>
    <property type="match status" value="1"/>
</dbReference>
<dbReference type="InterPro" id="IPR035979">
    <property type="entry name" value="RBD_domain_sf"/>
</dbReference>
<dbReference type="EC" id="2.1.1.-" evidence="9"/>
<keyword evidence="6 9" id="KW-0949">S-adenosyl-L-methionine</keyword>